<keyword evidence="1" id="KW-1133">Transmembrane helix</keyword>
<dbReference type="AlphaFoldDB" id="A0AAI8Z742"/>
<gene>
    <name evidence="2" type="ORF">LECACI_7A008892</name>
</gene>
<sequence>MRPTQLLRSGGGKIPYPKHVWSPAGGWYAQPHNWKTNTAIMGAVLTGIVAMVFSYSAEVEYRNEMPRPDRFFPSRYWSKQIREHEREQREKATATEAES</sequence>
<dbReference type="EMBL" id="CAVMBE010000092">
    <property type="protein sequence ID" value="CAK4033734.1"/>
    <property type="molecule type" value="Genomic_DNA"/>
</dbReference>
<evidence type="ECO:0000313" key="3">
    <source>
        <dbReference type="Proteomes" id="UP001296104"/>
    </source>
</evidence>
<feature type="transmembrane region" description="Helical" evidence="1">
    <location>
        <begin position="38"/>
        <end position="57"/>
    </location>
</feature>
<evidence type="ECO:0000256" key="1">
    <source>
        <dbReference type="SAM" id="Phobius"/>
    </source>
</evidence>
<dbReference type="Proteomes" id="UP001296104">
    <property type="component" value="Unassembled WGS sequence"/>
</dbReference>
<keyword evidence="1" id="KW-0472">Membrane</keyword>
<evidence type="ECO:0000313" key="2">
    <source>
        <dbReference type="EMBL" id="CAK4033734.1"/>
    </source>
</evidence>
<organism evidence="2 3">
    <name type="scientific">Lecanosticta acicola</name>
    <dbReference type="NCBI Taxonomy" id="111012"/>
    <lineage>
        <taxon>Eukaryota</taxon>
        <taxon>Fungi</taxon>
        <taxon>Dikarya</taxon>
        <taxon>Ascomycota</taxon>
        <taxon>Pezizomycotina</taxon>
        <taxon>Dothideomycetes</taxon>
        <taxon>Dothideomycetidae</taxon>
        <taxon>Mycosphaerellales</taxon>
        <taxon>Mycosphaerellaceae</taxon>
        <taxon>Lecanosticta</taxon>
    </lineage>
</organism>
<reference evidence="2" key="1">
    <citation type="submission" date="2023-11" db="EMBL/GenBank/DDBJ databases">
        <authorList>
            <person name="Alioto T."/>
            <person name="Alioto T."/>
            <person name="Gomez Garrido J."/>
        </authorList>
    </citation>
    <scope>NUCLEOTIDE SEQUENCE</scope>
</reference>
<dbReference type="PANTHER" id="PTHR34286">
    <property type="entry name" value="TRANSMEMBRANE PROTEIN"/>
    <property type="match status" value="1"/>
</dbReference>
<accession>A0AAI8Z742</accession>
<keyword evidence="1" id="KW-0812">Transmembrane</keyword>
<dbReference type="PANTHER" id="PTHR34286:SF1">
    <property type="entry name" value="TRANSMEMBRANE PROTEIN"/>
    <property type="match status" value="1"/>
</dbReference>
<keyword evidence="3" id="KW-1185">Reference proteome</keyword>
<proteinExistence type="predicted"/>
<protein>
    <submittedName>
        <fullName evidence="2">Podospora anserina S mat genomic DNA chromosome 3, supercontig 2</fullName>
    </submittedName>
</protein>
<comment type="caution">
    <text evidence="2">The sequence shown here is derived from an EMBL/GenBank/DDBJ whole genome shotgun (WGS) entry which is preliminary data.</text>
</comment>
<name>A0AAI8Z742_9PEZI</name>